<feature type="domain" description="PLAT" evidence="12">
    <location>
        <begin position="1711"/>
        <end position="1830"/>
    </location>
</feature>
<evidence type="ECO:0000256" key="3">
    <source>
        <dbReference type="ARBA" id="ARBA00022692"/>
    </source>
</evidence>
<evidence type="ECO:0000256" key="2">
    <source>
        <dbReference type="ARBA" id="ARBA00007200"/>
    </source>
</evidence>
<dbReference type="SUPFAM" id="SSF49723">
    <property type="entry name" value="Lipase/lipooxygenase domain (PLAT/LH2 domain)"/>
    <property type="match status" value="1"/>
</dbReference>
<dbReference type="InterPro" id="IPR001024">
    <property type="entry name" value="PLAT/LH2_dom"/>
</dbReference>
<evidence type="ECO:0000256" key="8">
    <source>
        <dbReference type="PIRSR" id="PIRSR603915-2"/>
    </source>
</evidence>
<dbReference type="PANTHER" id="PTHR10877:SF194">
    <property type="entry name" value="LOCATION OF VULVA DEFECTIVE 1"/>
    <property type="match status" value="1"/>
</dbReference>
<dbReference type="InterPro" id="IPR013122">
    <property type="entry name" value="PKD1_2_channel"/>
</dbReference>
<feature type="transmembrane region" description="Helical" evidence="10">
    <location>
        <begin position="1668"/>
        <end position="1686"/>
    </location>
</feature>
<evidence type="ECO:0000256" key="5">
    <source>
        <dbReference type="ARBA" id="ARBA00022989"/>
    </source>
</evidence>
<dbReference type="GO" id="GO:0016020">
    <property type="term" value="C:membrane"/>
    <property type="evidence" value="ECO:0007669"/>
    <property type="project" value="UniProtKB-SubCell"/>
</dbReference>
<evidence type="ECO:0000256" key="6">
    <source>
        <dbReference type="ARBA" id="ARBA00023136"/>
    </source>
</evidence>
<dbReference type="InterPro" id="IPR042060">
    <property type="entry name" value="PLAT_polycystin1"/>
</dbReference>
<gene>
    <name evidence="13" type="ORF">XAT740_LOCUS31182</name>
</gene>
<dbReference type="GO" id="GO:0050982">
    <property type="term" value="P:detection of mechanical stimulus"/>
    <property type="evidence" value="ECO:0007669"/>
    <property type="project" value="TreeGrafter"/>
</dbReference>
<evidence type="ECO:0000256" key="9">
    <source>
        <dbReference type="PROSITE-ProRule" id="PRU00152"/>
    </source>
</evidence>
<dbReference type="Pfam" id="PF02010">
    <property type="entry name" value="REJ"/>
    <property type="match status" value="1"/>
</dbReference>
<keyword evidence="3 10" id="KW-0812">Transmembrane</keyword>
<comment type="subcellular location">
    <subcellularLocation>
        <location evidence="1">Membrane</location>
        <topology evidence="1">Multi-pass membrane protein</topology>
    </subcellularLocation>
</comment>
<dbReference type="Pfam" id="PF20519">
    <property type="entry name" value="Polycystin_dom"/>
    <property type="match status" value="1"/>
</dbReference>
<feature type="transmembrane region" description="Helical" evidence="10">
    <location>
        <begin position="2503"/>
        <end position="2536"/>
    </location>
</feature>
<dbReference type="PRINTS" id="PR01433">
    <property type="entry name" value="POLYCYSTIN2"/>
</dbReference>
<evidence type="ECO:0000256" key="7">
    <source>
        <dbReference type="ARBA" id="ARBA00023180"/>
    </source>
</evidence>
<comment type="caution">
    <text evidence="13">The sequence shown here is derived from an EMBL/GenBank/DDBJ whole genome shotgun (WGS) entry which is preliminary data.</text>
</comment>
<feature type="transmembrane region" description="Helical" evidence="10">
    <location>
        <begin position="1984"/>
        <end position="2010"/>
    </location>
</feature>
<name>A0A815GV76_ADIRI</name>
<keyword evidence="7" id="KW-0325">Glycoprotein</keyword>
<evidence type="ECO:0000259" key="12">
    <source>
        <dbReference type="PROSITE" id="PS50095"/>
    </source>
</evidence>
<dbReference type="InterPro" id="IPR046791">
    <property type="entry name" value="Polycystin_dom"/>
</dbReference>
<feature type="transmembrane region" description="Helical" evidence="10">
    <location>
        <begin position="2022"/>
        <end position="2052"/>
    </location>
</feature>
<keyword evidence="4 11" id="KW-0732">Signal</keyword>
<dbReference type="SMART" id="SM00308">
    <property type="entry name" value="LH2"/>
    <property type="match status" value="1"/>
</dbReference>
<keyword evidence="6 10" id="KW-0472">Membrane</keyword>
<dbReference type="CDD" id="cd01752">
    <property type="entry name" value="PLAT_polycystin"/>
    <property type="match status" value="1"/>
</dbReference>
<dbReference type="EMBL" id="CAJNOR010002824">
    <property type="protein sequence ID" value="CAF1345306.1"/>
    <property type="molecule type" value="Genomic_DNA"/>
</dbReference>
<evidence type="ECO:0000313" key="14">
    <source>
        <dbReference type="Proteomes" id="UP000663828"/>
    </source>
</evidence>
<dbReference type="PROSITE" id="PS50095">
    <property type="entry name" value="PLAT"/>
    <property type="match status" value="1"/>
</dbReference>
<keyword evidence="5 10" id="KW-1133">Transmembrane helix</keyword>
<feature type="chain" id="PRO_5032513967" description="PLAT domain-containing protein" evidence="11">
    <location>
        <begin position="22"/>
        <end position="2666"/>
    </location>
</feature>
<sequence>MMTIDHLLFVYLCIAVSIIHTSHFRGGTITWRAYNKTPSGSTAFIIVREQWSWRNSYFAPGCNAATIAAKSPMIGSSGNLACVISSCGYFPNMSLWTCCTDFSALADISTGEDSRILSIPLNVSFSIAQTGSNTWSPNLVSGSTGAVNVVSRISTVLRPDGYINSSPVTTVIPVIYKIINVQHVYVVPVVDYDLTDLIRCRWATSSLTNINGFSECGGVCNGVPGASLIENNCTIIFNLTMANTYAAVLLQVEDYFDSLSTVPMSSTPLQFLFYGYSPSSNCTSPPVIINGRPDRSCISALIGVSLTVNVTAQVSCPGKSIVEFFTSSPVGLQKSSILNVAINVYQINVNWIPTSNQSGPQVFCASAIDNTNVFSNQWCITFLVDSVAPVIIRPTPTPPVFIFRDQTLFSLQTTQKSYRPRRSGINIYFNDANTSTIVRTIDCSRAPEVIYENTTIFINFTASPWISGHLYYVTMDSGVASGEDFCVRSLIQYFGHFMFWIQPRQLRQVPQALPAPRHLPVPPRLHQRLLPVLRAPRHPPVPQQVPHHPPVAPRHPQVLQQVPHHPPVVLHHHLVPPQVLPRPPVAPRHPPVPPQVLHHLLAVLRVPQRAKQQLLRVASCHVLFHDESLYVDSLIEFACNSSLSITAQWTITSCSLNCTNPIQLDSSIETTLTDLHIPERTLPYGTYELKLIITTLNFSSVTMISSVYVRMIQSEIEANLIEYGTSMITHARGENLELNPGRFSVNPDEITFNFTDWTYEYYCRIYGFSDFPSLNGSLLTIDDMRNDVSNASCLANRGNLLFNDSIKSSIVFRSNSLELNQTYEFMVRMTNHQNPSLQTTGYLLVTVDDTRPYTVLIGCVIRTICSRDVEIQLVNPTTQVALFSVCNGNCMTLQQITWNVYYGERNSSSNVTQWILFNETSVWFFGQNTSNFTATNGLFLAHPQVALWRFETVYSSVNDTTSSSLIFRINQPPDNGFCSIDPLNGTINSIFTVSCSQWFDSDDIRDYALYVWTNNSEKIIVAFSSDSTFQVRLPAIDNQTSILRLSVHIRDRFYCTTEYFLTEVQVRTDSMAISNLISQLQYPSTEITTNPIVRLLASENQNIVGQLIISLSQEFNQVNEDLIGNVFSNGIPKTSISISSLGEQISHENSMSLLNQSALEEYETEVNMYANTREYLIKSITKLSITTSNSIKLQATALAQLTSATNQLTRTTLAIASNRCYQLSNVLLSMSTRIPYEDVHMAAAQLMECAGNVLAGVNGPLQERTSVLDLDSARARQFPDNYDTDVEFDWSNPNLFADGSDFSWETIDENRNLYYQNQLAQQILNEYEELMRLISSSLNIHLNIGQSFVTNTSQTFMSIEAVSINSVSNKLIQQSDNAQIQLPANVVLNQSAGSTVLIRSTLESLATVIQWKSSSKDTNLSRSVTLSLFDRDENELSIQTNVSDPIQIFIPRDPNLFVPEMVFQNVTSMNSTPHQQVFSFHYANVTSSVPKSIHFEIQPLNSSLAYLFIYKFDQIPQLNRSIKQIDGWKTFCPLADLSNEGIYTYFLDNQQSVGHTAVVIGLRELNSTEQETMCSNSSSMTSPPIRDEPVRFTADYKLRIYSACCFYRQKSNQWNYDGLIVGPLTNRFQTQCLSTHLTSFAGGFVVLPTPVNWSYVFANADFMKNKTIYLTVICVLVLYMIITIYARYKDRKDIEKLGVTPLADNDQSDEYFYEMIVFTGLRKDAGTKSNVQFVLSGDVDDTNIRTLSDPHRKVFQRGSVDAFLMAVPKSLGYLNCIRIWHDNSGEGSASSWYLKYIIVHDLQTMEKFHFICQKWFAVEKDDGLIERVLPVANDLEKQEFSFVLAKSTYHSISDGHLWFSIFSRPPSNRFTRVQRCTCCFVLFIVSMFLNIMYYDLSNEAKAKSSNSTGSLSFGSLSIGREQITIGIIVELFALVPSLLLVQLFRRLRLRRSYLSPVQQALSKLKPNWPLNVEKQKKRKSSLTFPWWCIFIAYGLCIVFVGVAILFIIARGIEFGDEKTQKWLISILTGLFSSILLTQPLKLLILAIVFACFCRKLNEDKEALEFLDYESLKLNFDEEYLHFPKKKFRSLSYANRLTEAEVAYARDQRLKELRMWSIIRETTIYLCFLALLYTVIYSHDQTDPSLQVRHLRRYFLNSRQSDCDYTQIATVDDYWKWLQESFVVNLRAQQWYNGETPRNLSGYLNDKASRLIGWATMRQLRIRTKSCPNNEKQIQAICYEDYSYSNEEKDSYSPQWANLTTKTNFSSSIRKSFQYQTSEQSDTYPYVGDQGIYPGGGYIYEFRGRFSELQSNLSELRRLNWIDKQTRAVIIQLTLYNPNVHLFTQMNFILEILSTGGLSTFSRFEPLDFYAFTSTFQLICNVLYLVMIIYLMWIEIQLLIKLKWKAYIQQFWSWIELGIFVCSWTSLAIYVWRYKECQRIGRLFSETNGYVYINLQMASYINNILVYLFGFCCLFGTIKFVKLLRFNQRLCLFIQTLHYSANELISFSFMFAIVFMSFVALFYLLFVSQISSCASILSTAQMLFEMTLMKFDTQELIAAAPILGPLAFALFIFIVVFVCLSMFITIINDSFRQAKENAEKDNQVMLTFMIRRFQKFIGWKKVAEDERSEFLRAKYVDPIENFPKKVDQLLTVITRLYLDETDGKLQL</sequence>
<feature type="signal peptide" evidence="11">
    <location>
        <begin position="1"/>
        <end position="21"/>
    </location>
</feature>
<evidence type="ECO:0000256" key="1">
    <source>
        <dbReference type="ARBA" id="ARBA00004141"/>
    </source>
</evidence>
<dbReference type="Pfam" id="PF08016">
    <property type="entry name" value="PKD_channel"/>
    <property type="match status" value="1"/>
</dbReference>
<dbReference type="InterPro" id="IPR002859">
    <property type="entry name" value="PKD/REJ-like"/>
</dbReference>
<reference evidence="13" key="1">
    <citation type="submission" date="2021-02" db="EMBL/GenBank/DDBJ databases">
        <authorList>
            <person name="Nowell W R."/>
        </authorList>
    </citation>
    <scope>NUCLEOTIDE SEQUENCE</scope>
</reference>
<evidence type="ECO:0000256" key="11">
    <source>
        <dbReference type="SAM" id="SignalP"/>
    </source>
</evidence>
<comment type="similarity">
    <text evidence="2">Belongs to the polycystin family.</text>
</comment>
<feature type="transmembrane region" description="Helical" evidence="10">
    <location>
        <begin position="2368"/>
        <end position="2392"/>
    </location>
</feature>
<feature type="transmembrane region" description="Helical" evidence="10">
    <location>
        <begin position="2463"/>
        <end position="2483"/>
    </location>
</feature>
<dbReference type="Gene3D" id="2.60.60.20">
    <property type="entry name" value="PLAT/LH2 domain"/>
    <property type="match status" value="1"/>
</dbReference>
<dbReference type="InterPro" id="IPR036392">
    <property type="entry name" value="PLAT/LH2_dom_sf"/>
</dbReference>
<accession>A0A815GV76</accession>
<dbReference type="InterPro" id="IPR051223">
    <property type="entry name" value="Polycystin"/>
</dbReference>
<dbReference type="Proteomes" id="UP000663828">
    <property type="component" value="Unassembled WGS sequence"/>
</dbReference>
<feature type="disulfide bond" evidence="8">
    <location>
        <begin position="2226"/>
        <end position="2237"/>
    </location>
</feature>
<organism evidence="13 14">
    <name type="scientific">Adineta ricciae</name>
    <name type="common">Rotifer</name>
    <dbReference type="NCBI Taxonomy" id="249248"/>
    <lineage>
        <taxon>Eukaryota</taxon>
        <taxon>Metazoa</taxon>
        <taxon>Spiralia</taxon>
        <taxon>Gnathifera</taxon>
        <taxon>Rotifera</taxon>
        <taxon>Eurotatoria</taxon>
        <taxon>Bdelloidea</taxon>
        <taxon>Adinetida</taxon>
        <taxon>Adinetidae</taxon>
        <taxon>Adineta</taxon>
    </lineage>
</organism>
<keyword evidence="14" id="KW-1185">Reference proteome</keyword>
<evidence type="ECO:0000256" key="10">
    <source>
        <dbReference type="SAM" id="Phobius"/>
    </source>
</evidence>
<dbReference type="FunFam" id="2.60.60.20:FF:000022">
    <property type="entry name" value="Uncharacterized protein"/>
    <property type="match status" value="1"/>
</dbReference>
<feature type="transmembrane region" description="Helical" evidence="10">
    <location>
        <begin position="2556"/>
        <end position="2586"/>
    </location>
</feature>
<feature type="transmembrane region" description="Helical" evidence="10">
    <location>
        <begin position="2413"/>
        <end position="2431"/>
    </location>
</feature>
<dbReference type="Pfam" id="PF01477">
    <property type="entry name" value="PLAT"/>
    <property type="match status" value="1"/>
</dbReference>
<feature type="transmembrane region" description="Helical" evidence="10">
    <location>
        <begin position="1873"/>
        <end position="1894"/>
    </location>
</feature>
<proteinExistence type="inferred from homology"/>
<dbReference type="GO" id="GO:0005262">
    <property type="term" value="F:calcium channel activity"/>
    <property type="evidence" value="ECO:0007669"/>
    <property type="project" value="TreeGrafter"/>
</dbReference>
<protein>
    <recommendedName>
        <fullName evidence="12">PLAT domain-containing protein</fullName>
    </recommendedName>
</protein>
<dbReference type="PANTHER" id="PTHR10877">
    <property type="entry name" value="POLYCYSTIN FAMILY MEMBER"/>
    <property type="match status" value="1"/>
</dbReference>
<comment type="caution">
    <text evidence="9">Lacks conserved residue(s) required for the propagation of feature annotation.</text>
</comment>
<dbReference type="InterPro" id="IPR003915">
    <property type="entry name" value="PKD_2"/>
</dbReference>
<evidence type="ECO:0000313" key="13">
    <source>
        <dbReference type="EMBL" id="CAF1345306.1"/>
    </source>
</evidence>
<feature type="transmembrane region" description="Helical" evidence="10">
    <location>
        <begin position="1923"/>
        <end position="1944"/>
    </location>
</feature>
<dbReference type="GO" id="GO:0005509">
    <property type="term" value="F:calcium ion binding"/>
    <property type="evidence" value="ECO:0007669"/>
    <property type="project" value="InterPro"/>
</dbReference>
<evidence type="ECO:0000256" key="4">
    <source>
        <dbReference type="ARBA" id="ARBA00022729"/>
    </source>
</evidence>